<dbReference type="GO" id="GO:0005886">
    <property type="term" value="C:plasma membrane"/>
    <property type="evidence" value="ECO:0007669"/>
    <property type="project" value="UniProtKB-SubCell"/>
</dbReference>
<dbReference type="SUPFAM" id="SSF51445">
    <property type="entry name" value="(Trans)glycosidases"/>
    <property type="match status" value="1"/>
</dbReference>
<feature type="region of interest" description="Disordered" evidence="10">
    <location>
        <begin position="339"/>
        <end position="363"/>
    </location>
</feature>
<dbReference type="GO" id="GO:0042124">
    <property type="term" value="F:1,3-beta-glucanosyltransferase activity"/>
    <property type="evidence" value="ECO:0007669"/>
    <property type="project" value="TreeGrafter"/>
</dbReference>
<feature type="compositionally biased region" description="Polar residues" evidence="10">
    <location>
        <begin position="352"/>
        <end position="363"/>
    </location>
</feature>
<reference evidence="11" key="1">
    <citation type="journal article" date="2023" name="Genome Biol. Evol.">
        <title>First Whole Genome Sequence and Flow Cytometry Genome Size Data for the Lichen-Forming Fungus Ramalina farinacea (Ascomycota).</title>
        <authorList>
            <person name="Llewellyn T."/>
            <person name="Mian S."/>
            <person name="Hill R."/>
            <person name="Leitch I.J."/>
            <person name="Gaya E."/>
        </authorList>
    </citation>
    <scope>NUCLEOTIDE SEQUENCE</scope>
    <source>
        <strain evidence="11">LIQ254RAFAR</strain>
    </source>
</reference>
<comment type="caution">
    <text evidence="11">The sequence shown here is derived from an EMBL/GenBank/DDBJ whole genome shotgun (WGS) entry which is preliminary data.</text>
</comment>
<evidence type="ECO:0000256" key="8">
    <source>
        <dbReference type="ARBA" id="ARBA00023288"/>
    </source>
</evidence>
<dbReference type="EMBL" id="JAPUFD010000007">
    <property type="protein sequence ID" value="MDI1488526.1"/>
    <property type="molecule type" value="Genomic_DNA"/>
</dbReference>
<feature type="region of interest" description="Disordered" evidence="10">
    <location>
        <begin position="379"/>
        <end position="440"/>
    </location>
</feature>
<gene>
    <name evidence="11" type="primary">GAS5</name>
    <name evidence="11" type="ORF">OHK93_007801</name>
</gene>
<evidence type="ECO:0000256" key="3">
    <source>
        <dbReference type="ARBA" id="ARBA00022622"/>
    </source>
</evidence>
<organism evidence="11 12">
    <name type="scientific">Ramalina farinacea</name>
    <dbReference type="NCBI Taxonomy" id="258253"/>
    <lineage>
        <taxon>Eukaryota</taxon>
        <taxon>Fungi</taxon>
        <taxon>Dikarya</taxon>
        <taxon>Ascomycota</taxon>
        <taxon>Pezizomycotina</taxon>
        <taxon>Lecanoromycetes</taxon>
        <taxon>OSLEUM clade</taxon>
        <taxon>Lecanoromycetidae</taxon>
        <taxon>Lecanorales</taxon>
        <taxon>Lecanorineae</taxon>
        <taxon>Ramalinaceae</taxon>
        <taxon>Ramalina</taxon>
    </lineage>
</organism>
<dbReference type="GO" id="GO:0031505">
    <property type="term" value="P:fungal-type cell wall organization"/>
    <property type="evidence" value="ECO:0007669"/>
    <property type="project" value="TreeGrafter"/>
</dbReference>
<comment type="function">
    <text evidence="9">Splits internally a 1,3-beta-glucan molecule and transfers the newly generated reducing end (the donor) to the non-reducing end of another 1,3-beta-glucan molecule (the acceptor) forming a 1,3-beta linkage, resulting in the elongation of 1,3-beta-glucan chains in the cell wall.</text>
</comment>
<sequence length="471" mass="49859">MKSISASAPVAAALFASSALGFALPAAFLHPLSPRATSLPEVTVKGNAFFAGNTRFYIRGVDYQPGGSSDAQDPIADTDTCKRDIAEFQKLKINTVRVYTVDNSKSHDDCMSMLAQAGIYLALDVNTPKYSLNQIKPGPSYNHVYLQNIFATIDLFVKYSNTLLFFSGNEVINSVATSKAAPYVKAVTRDMKQYIGNRKYRPVPVGYSAADIDDNRVETAHYMNCGTDDERSDFFAFNDYSWCDPSSYSTSTWEDKVNAFSNYSIPIFLSEYGCTKTTRKFEEVATLYGSKMTPVYSGGLVYEYSKEGDSTQEKFGLVDVSGGSPDELTDFGTLQKAFSNTPLPTDDGGYKSTGTASTCPDKSSTWLISGDGLPAMPPKASQYFKSGAGSGEGLGGSGSQDIGAESTGTATAGSGKPTSSGSVGSSGSSSGSSSSKSSSAASSLTVPEMSLGPLVCCTVVFFSTLLGATLL</sequence>
<dbReference type="EC" id="2.4.1.-" evidence="9"/>
<protein>
    <recommendedName>
        <fullName evidence="9">1,3-beta-glucanosyltransferase</fullName>
        <ecNumber evidence="9">2.4.1.-</ecNumber>
    </recommendedName>
</protein>
<dbReference type="GO" id="GO:0071970">
    <property type="term" value="P:fungal-type cell wall (1-&gt;3)-beta-D-glucan biosynthetic process"/>
    <property type="evidence" value="ECO:0007669"/>
    <property type="project" value="TreeGrafter"/>
</dbReference>
<keyword evidence="4 9" id="KW-0808">Transferase</keyword>
<evidence type="ECO:0000256" key="9">
    <source>
        <dbReference type="RuleBase" id="RU361209"/>
    </source>
</evidence>
<dbReference type="GO" id="GO:0098552">
    <property type="term" value="C:side of membrane"/>
    <property type="evidence" value="ECO:0007669"/>
    <property type="project" value="UniProtKB-KW"/>
</dbReference>
<comment type="subcellular location">
    <subcellularLocation>
        <location evidence="1 9">Cell membrane</location>
        <topology evidence="1 9">Lipid-anchor</topology>
        <topology evidence="1 9">GPI-anchor</topology>
    </subcellularLocation>
</comment>
<feature type="compositionally biased region" description="Low complexity" evidence="10">
    <location>
        <begin position="413"/>
        <end position="440"/>
    </location>
</feature>
<evidence type="ECO:0000256" key="6">
    <source>
        <dbReference type="ARBA" id="ARBA00023136"/>
    </source>
</evidence>
<dbReference type="PANTHER" id="PTHR31468">
    <property type="entry name" value="1,3-BETA-GLUCANOSYLTRANSFERASE GAS1"/>
    <property type="match status" value="1"/>
</dbReference>
<evidence type="ECO:0000256" key="4">
    <source>
        <dbReference type="ARBA" id="ARBA00022679"/>
    </source>
</evidence>
<dbReference type="Proteomes" id="UP001161017">
    <property type="component" value="Unassembled WGS sequence"/>
</dbReference>
<evidence type="ECO:0000256" key="10">
    <source>
        <dbReference type="SAM" id="MobiDB-lite"/>
    </source>
</evidence>
<dbReference type="FunFam" id="3.20.20.80:FF:000032">
    <property type="entry name" value="1,3-beta-glucanosyltransferase"/>
    <property type="match status" value="1"/>
</dbReference>
<keyword evidence="8 9" id="KW-0449">Lipoprotein</keyword>
<evidence type="ECO:0000256" key="7">
    <source>
        <dbReference type="ARBA" id="ARBA00023180"/>
    </source>
</evidence>
<dbReference type="InterPro" id="IPR004886">
    <property type="entry name" value="Glucanosyltransferase"/>
</dbReference>
<keyword evidence="3 9" id="KW-0336">GPI-anchor</keyword>
<evidence type="ECO:0000256" key="2">
    <source>
        <dbReference type="ARBA" id="ARBA00007528"/>
    </source>
</evidence>
<keyword evidence="7" id="KW-0325">Glycoprotein</keyword>
<dbReference type="PANTHER" id="PTHR31468:SF5">
    <property type="entry name" value="1,3-BETA-GLUCANOSYLTRANSFERASE GAS5"/>
    <property type="match status" value="1"/>
</dbReference>
<evidence type="ECO:0000313" key="12">
    <source>
        <dbReference type="Proteomes" id="UP001161017"/>
    </source>
</evidence>
<dbReference type="InterPro" id="IPR017853">
    <property type="entry name" value="GH"/>
</dbReference>
<keyword evidence="5" id="KW-0732">Signal</keyword>
<evidence type="ECO:0000256" key="1">
    <source>
        <dbReference type="ARBA" id="ARBA00004609"/>
    </source>
</evidence>
<dbReference type="AlphaFoldDB" id="A0AA43QL71"/>
<keyword evidence="12" id="KW-1185">Reference proteome</keyword>
<evidence type="ECO:0000256" key="5">
    <source>
        <dbReference type="ARBA" id="ARBA00022729"/>
    </source>
</evidence>
<dbReference type="Pfam" id="PF03198">
    <property type="entry name" value="Glyco_hydro_72"/>
    <property type="match status" value="1"/>
</dbReference>
<proteinExistence type="inferred from homology"/>
<evidence type="ECO:0000313" key="11">
    <source>
        <dbReference type="EMBL" id="MDI1488526.1"/>
    </source>
</evidence>
<name>A0AA43QL71_9LECA</name>
<feature type="compositionally biased region" description="Gly residues" evidence="10">
    <location>
        <begin position="388"/>
        <end position="398"/>
    </location>
</feature>
<dbReference type="Gene3D" id="3.20.20.80">
    <property type="entry name" value="Glycosidases"/>
    <property type="match status" value="1"/>
</dbReference>
<accession>A0AA43QL71</accession>
<comment type="similarity">
    <text evidence="2 9">Belongs to the glycosyl hydrolase 72 family.</text>
</comment>
<keyword evidence="6 9" id="KW-0472">Membrane</keyword>